<evidence type="ECO:0000313" key="2">
    <source>
        <dbReference type="Proteomes" id="UP000190814"/>
    </source>
</evidence>
<reference evidence="1 2" key="1">
    <citation type="submission" date="2017-02" db="EMBL/GenBank/DDBJ databases">
        <authorList>
            <person name="Peterson S.W."/>
        </authorList>
    </citation>
    <scope>NUCLEOTIDE SEQUENCE [LARGE SCALE GENOMIC DNA]</scope>
    <source>
        <strain evidence="1 2">ATCC 35992</strain>
    </source>
</reference>
<accession>A0A1T4V4G9</accession>
<dbReference type="RefSeq" id="WP_159444235.1">
    <property type="nucleotide sequence ID" value="NZ_FUXZ01000002.1"/>
</dbReference>
<organism evidence="1 2">
    <name type="scientific">Eubacterium uniforme</name>
    <dbReference type="NCBI Taxonomy" id="39495"/>
    <lineage>
        <taxon>Bacteria</taxon>
        <taxon>Bacillati</taxon>
        <taxon>Bacillota</taxon>
        <taxon>Clostridia</taxon>
        <taxon>Eubacteriales</taxon>
        <taxon>Eubacteriaceae</taxon>
        <taxon>Eubacterium</taxon>
    </lineage>
</organism>
<dbReference type="Proteomes" id="UP000190814">
    <property type="component" value="Unassembled WGS sequence"/>
</dbReference>
<gene>
    <name evidence="1" type="ORF">SAMN02745111_00004</name>
</gene>
<evidence type="ECO:0000313" key="1">
    <source>
        <dbReference type="EMBL" id="SKA59481.1"/>
    </source>
</evidence>
<name>A0A1T4V4G9_9FIRM</name>
<dbReference type="EMBL" id="FUXZ01000002">
    <property type="protein sequence ID" value="SKA59481.1"/>
    <property type="molecule type" value="Genomic_DNA"/>
</dbReference>
<proteinExistence type="predicted"/>
<keyword evidence="2" id="KW-1185">Reference proteome</keyword>
<protein>
    <submittedName>
        <fullName evidence="1">Uncharacterized protein</fullName>
    </submittedName>
</protein>
<dbReference type="AlphaFoldDB" id="A0A1T4V4G9"/>
<sequence length="135" mass="15644">MDRKTAILFVVLSFGSVIATGLFYGLCTSPVNDVKGGWWANSPWSVECEKVEISYNDKEIELADKDKDAFILYMKWIIHVGKEIEKVENVDYDVIIDFQNDNIAYVSSQTGMVSFRDYYYEVSDHDLQKIMKYIK</sequence>